<dbReference type="SUPFAM" id="SSF51294">
    <property type="entry name" value="Hedgehog/intein (Hint) domain"/>
    <property type="match status" value="1"/>
</dbReference>
<dbReference type="InterPro" id="IPR012334">
    <property type="entry name" value="Pectin_lyas_fold"/>
</dbReference>
<dbReference type="EMBL" id="JAESVB010000023">
    <property type="protein sequence ID" value="MCB8878101.1"/>
    <property type="molecule type" value="Genomic_DNA"/>
</dbReference>
<dbReference type="PROSITE" id="PS50817">
    <property type="entry name" value="INTEIN_N_TER"/>
    <property type="match status" value="1"/>
</dbReference>
<comment type="caution">
    <text evidence="2">The sequence shown here is derived from an EMBL/GenBank/DDBJ whole genome shotgun (WGS) entry which is preliminary data.</text>
</comment>
<dbReference type="InterPro" id="IPR003587">
    <property type="entry name" value="Hint_dom_N"/>
</dbReference>
<sequence length="2044" mass="203652">MSQGVVPTYPPNVALNYYYSIIDALTNAQGVPTDLITPDKDSVKVSGITDAGSLNNATIQVYLIGYQTEEGLPERAYYYSVSLPVTPTDLDETDSVGNELYSWTATLPTTGLTPGIYALESFVDVTGFLETGSSDTPVQVSEDNTQTVTVGEFDPFTYVVQDNTEVVTVGTAQLDSTVLLSGANATVQLSTDGRYAVWTSGDEYQQDLQTGAVIDLTATGIAAPTLATNHSPTENTVDSPDPYGAEGNGAYEAITYPTFVEGGVTFSSAPDYDFNANNGSENPLPTVTDAGGNTAILATFGVSPTMVGYATAASDNGNAVLTVENSEVTYFTTYGTSGVTTDPQYYITYRSPAPTLTLAAVNGSNQFSSGASSVTLTGTSNAIGQIVEIDFQQAGIEVGTATVQANGSWSYTFDPSKLIGSSLFIEASVSSAGGTPAEVSETAQISDLPLPTLTSITGQDENGGGAFGSTSFGPTETLTVTLDTSETVYVTGTPTLTLSNGAYATYRGGSGTDQITFTYVPAIGDAGSSNITVTGLNLPAGATIADADGDPLTGAFSQALGLTLVTAPDIASLSPVSETSNFLTNSDEPTVTVGAEVGETITLYDNGTAIGSGIVPDYGVRGIGYIDITTTVALPEGNSALTAIGTDGAGNSSPTSTPITITVDTTPPAEKLLSLMINGTDTVDLSDQAKLDATITGRLDSPLKPGESVVIVFPDGQTQTVTPAAGVTGFSLTASAFQAESFGVSGAISASVVDAAGNKGITTTQAYTADGTRVLKLVSADPADPSTASESFPALSGNGQIIAFQVQPVGGEADALSPSTDADPSIAAGVYTENLSTGAVTLQAAGGGNAALSSDGTTLAYVDQSSYPDQLFTKSLTTGTVTLVSAANGAASDGAAASPSLSADGSEVAFLSNADNLVAGVGAGQTNDQVYVATLSGGALAGMVAVSVAADGTQSNGTASDVSLSGDGSEVAFASTATNLLAASDAHSATLNGRDEQIYVKAQTTDTASGLVAGQIELVTGNADGSVGDGTSYDGALSADGRYLAFISTSDNLAPANLLPGTVLPAGYAQVYVKDLLTGQLTLVSQTPNGIVGDNSAQSVSISGDGQTIVFTDNADNLGNDLVGGQQVYEATLSDGVVTGLTLVSEAGAIPSDGQTEAAALSSDGTRVAFQSSADNLVSGIAASAFGTPHVYTALISPAAPPATQPTSLTVTNTNDSGVGSLRASLSAAHDGDTITFASNIVGGTITLASSLTLTTGVTIDGLGSNINVSGGNAVTVFNVALDSEQSALIEGLTIEDGAGIGAAGANASAAANSTAGTAAAGGIDLSQGHLSLVQDSFVGNTAIGGDGGSDIQTGLTDDDGESGADAGGAILVGGGATLAGSDLTFSSNVATGGAGGVAQDKATGGGGGAAAGAIFAEQGSTVSLANLTLSDNRGVGGDGGTNDFEGAAGTGGNAAGGLFIQGNATASGNGVTFSGNTGTGGNGGQLNTPNVGYKAAGLAGNAAGAIYADSPSAITPINFAYTGDSATTGYDGQGTLGSAGAPESQGANNNGATTIYAYAYSDTNLSVASTTGPTGATGEDGYLVGATVSYQNGSGTPVTTDALGGFTLTGGTGPIMLTGGVDNATGLPFTGTLTAPAGSTIISPLTTLVEAVAVASGDTSAAGIAAANALVVQAFGLPAGTDLTSLDAEGSLSATRLNAAALQTVAAVFEADNYLGSADTLITAAGGSADTTMTAIAQRLATGQTLDLTDPSTLVSNAGLSAAATTAIVDIATTTINTVETQIGSGAAPAGIFQAVSGASIADQSNAAEQLSIAARTGTDAAFEEADTTIVAPLPQTIATDDGQVACFARGTRIATGDGPIAIEDLDVGDLVLTLDGRERVTWIGFREVHCHLHSEPRKVYPICIEANAFGKGQPSRDLFLSPDHAIYRESVLIPVKHLINGTTVRQVPMQTVGYYHIELPRHAILLADGLATESYLETGDRQAFEDSDIIELHPAWGSEARDITLAMDASGYAPLQVTGRKVDRVRALLAAQARRQRDGRLA</sequence>
<name>A0A964E191_9PROT</name>
<dbReference type="RefSeq" id="WP_227323748.1">
    <property type="nucleotide sequence ID" value="NZ_JAESVB010000023.1"/>
</dbReference>
<dbReference type="InterPro" id="IPR011050">
    <property type="entry name" value="Pectin_lyase_fold/virulence"/>
</dbReference>
<keyword evidence="3" id="KW-1185">Reference proteome</keyword>
<feature type="domain" description="Hint" evidence="1">
    <location>
        <begin position="1846"/>
        <end position="1950"/>
    </location>
</feature>
<evidence type="ECO:0000313" key="2">
    <source>
        <dbReference type="EMBL" id="MCB8878101.1"/>
    </source>
</evidence>
<reference evidence="2" key="1">
    <citation type="journal article" date="2021" name="Microorganisms">
        <title>Acidisoma silvae sp. nov. and Acidisomacellulosilytica sp. nov., Two Acidophilic Bacteria Isolated from Decaying Wood, Hydrolyzing Cellulose and Producing Poly-3-hydroxybutyrate.</title>
        <authorList>
            <person name="Mieszkin S."/>
            <person name="Pouder E."/>
            <person name="Uroz S."/>
            <person name="Simon-Colin C."/>
            <person name="Alain K."/>
        </authorList>
    </citation>
    <scope>NUCLEOTIDE SEQUENCE</scope>
    <source>
        <strain evidence="2">HW T2.11</strain>
    </source>
</reference>
<accession>A0A964E191</accession>
<protein>
    <submittedName>
        <fullName evidence="2">Hint domain-containing protein</fullName>
    </submittedName>
</protein>
<dbReference type="InterPro" id="IPR006141">
    <property type="entry name" value="Intein_N"/>
</dbReference>
<dbReference type="SMART" id="SM00306">
    <property type="entry name" value="HintN"/>
    <property type="match status" value="1"/>
</dbReference>
<dbReference type="Gene3D" id="2.120.10.30">
    <property type="entry name" value="TolB, C-terminal domain"/>
    <property type="match status" value="1"/>
</dbReference>
<evidence type="ECO:0000313" key="3">
    <source>
        <dbReference type="Proteomes" id="UP000708298"/>
    </source>
</evidence>
<dbReference type="InterPro" id="IPR028992">
    <property type="entry name" value="Hedgehog/Intein_dom"/>
</dbReference>
<dbReference type="GO" id="GO:0016539">
    <property type="term" value="P:intein-mediated protein splicing"/>
    <property type="evidence" value="ECO:0007669"/>
    <property type="project" value="InterPro"/>
</dbReference>
<organism evidence="2 3">
    <name type="scientific">Acidisoma silvae</name>
    <dbReference type="NCBI Taxonomy" id="2802396"/>
    <lineage>
        <taxon>Bacteria</taxon>
        <taxon>Pseudomonadati</taxon>
        <taxon>Pseudomonadota</taxon>
        <taxon>Alphaproteobacteria</taxon>
        <taxon>Acetobacterales</taxon>
        <taxon>Acidocellaceae</taxon>
        <taxon>Acidisoma</taxon>
    </lineage>
</organism>
<dbReference type="SUPFAM" id="SSF51126">
    <property type="entry name" value="Pectin lyase-like"/>
    <property type="match status" value="1"/>
</dbReference>
<gene>
    <name evidence="2" type="ORF">ASILVAE211_23150</name>
</gene>
<proteinExistence type="predicted"/>
<dbReference type="InterPro" id="IPR036844">
    <property type="entry name" value="Hint_dom_sf"/>
</dbReference>
<dbReference type="Gene3D" id="2.160.20.10">
    <property type="entry name" value="Single-stranded right-handed beta-helix, Pectin lyase-like"/>
    <property type="match status" value="1"/>
</dbReference>
<dbReference type="Proteomes" id="UP000708298">
    <property type="component" value="Unassembled WGS sequence"/>
</dbReference>
<dbReference type="Pfam" id="PF13403">
    <property type="entry name" value="Hint_2"/>
    <property type="match status" value="1"/>
</dbReference>
<dbReference type="Gene3D" id="2.60.40.10">
    <property type="entry name" value="Immunoglobulins"/>
    <property type="match status" value="3"/>
</dbReference>
<dbReference type="InterPro" id="IPR011042">
    <property type="entry name" value="6-blade_b-propeller_TolB-like"/>
</dbReference>
<dbReference type="Gene3D" id="2.170.16.10">
    <property type="entry name" value="Hedgehog/Intein (Hint) domain"/>
    <property type="match status" value="1"/>
</dbReference>
<evidence type="ECO:0000259" key="1">
    <source>
        <dbReference type="SMART" id="SM00306"/>
    </source>
</evidence>
<dbReference type="CDD" id="cd00081">
    <property type="entry name" value="Hint"/>
    <property type="match status" value="1"/>
</dbReference>
<dbReference type="InterPro" id="IPR013783">
    <property type="entry name" value="Ig-like_fold"/>
</dbReference>
<dbReference type="SUPFAM" id="SSF82171">
    <property type="entry name" value="DPP6 N-terminal domain-like"/>
    <property type="match status" value="1"/>
</dbReference>
<reference evidence="2" key="2">
    <citation type="submission" date="2021-01" db="EMBL/GenBank/DDBJ databases">
        <authorList>
            <person name="Mieszkin S."/>
            <person name="Pouder E."/>
            <person name="Alain K."/>
        </authorList>
    </citation>
    <scope>NUCLEOTIDE SEQUENCE</scope>
    <source>
        <strain evidence="2">HW T2.11</strain>
    </source>
</reference>